<dbReference type="EC" id="5.3.1.24" evidence="3 9"/>
<evidence type="ECO:0000256" key="5">
    <source>
        <dbReference type="ARBA" id="ARBA00022605"/>
    </source>
</evidence>
<dbReference type="EMBL" id="JBHTLQ010000038">
    <property type="protein sequence ID" value="MFD1191929.1"/>
    <property type="molecule type" value="Genomic_DNA"/>
</dbReference>
<keyword evidence="6 9" id="KW-0822">Tryptophan biosynthesis</keyword>
<dbReference type="Pfam" id="PF00697">
    <property type="entry name" value="PRAI"/>
    <property type="match status" value="1"/>
</dbReference>
<evidence type="ECO:0000256" key="8">
    <source>
        <dbReference type="ARBA" id="ARBA00023235"/>
    </source>
</evidence>
<dbReference type="Proteomes" id="UP001597216">
    <property type="component" value="Unassembled WGS sequence"/>
</dbReference>
<feature type="domain" description="N-(5'phosphoribosyl) anthranilate isomerase (PRAI)" evidence="10">
    <location>
        <begin position="5"/>
        <end position="209"/>
    </location>
</feature>
<dbReference type="InterPro" id="IPR013785">
    <property type="entry name" value="Aldolase_TIM"/>
</dbReference>
<evidence type="ECO:0000256" key="6">
    <source>
        <dbReference type="ARBA" id="ARBA00022822"/>
    </source>
</evidence>
<keyword evidence="8 9" id="KW-0413">Isomerase</keyword>
<dbReference type="SUPFAM" id="SSF51366">
    <property type="entry name" value="Ribulose-phoshate binding barrel"/>
    <property type="match status" value="1"/>
</dbReference>
<dbReference type="InterPro" id="IPR011060">
    <property type="entry name" value="RibuloseP-bd_barrel"/>
</dbReference>
<comment type="pathway">
    <text evidence="2 9">Amino-acid biosynthesis; L-tryptophan biosynthesis; L-tryptophan from chorismate: step 3/5.</text>
</comment>
<name>A0ABW3T418_9CAUL</name>
<protein>
    <recommendedName>
        <fullName evidence="4 9">N-(5'-phosphoribosyl)anthranilate isomerase</fullName>
        <shortName evidence="9">PRAI</shortName>
        <ecNumber evidence="3 9">5.3.1.24</ecNumber>
    </recommendedName>
</protein>
<dbReference type="NCBIfam" id="NF002295">
    <property type="entry name" value="PRK01222.1-1"/>
    <property type="match status" value="1"/>
</dbReference>
<dbReference type="GO" id="GO:0004640">
    <property type="term" value="F:phosphoribosylanthranilate isomerase activity"/>
    <property type="evidence" value="ECO:0007669"/>
    <property type="project" value="UniProtKB-EC"/>
</dbReference>
<evidence type="ECO:0000313" key="12">
    <source>
        <dbReference type="Proteomes" id="UP001597216"/>
    </source>
</evidence>
<dbReference type="Gene3D" id="3.20.20.70">
    <property type="entry name" value="Aldolase class I"/>
    <property type="match status" value="1"/>
</dbReference>
<evidence type="ECO:0000256" key="1">
    <source>
        <dbReference type="ARBA" id="ARBA00001164"/>
    </source>
</evidence>
<evidence type="ECO:0000256" key="2">
    <source>
        <dbReference type="ARBA" id="ARBA00004664"/>
    </source>
</evidence>
<accession>A0ABW3T418</accession>
<evidence type="ECO:0000256" key="9">
    <source>
        <dbReference type="HAMAP-Rule" id="MF_00135"/>
    </source>
</evidence>
<comment type="catalytic activity">
    <reaction evidence="1 9">
        <text>N-(5-phospho-beta-D-ribosyl)anthranilate = 1-(2-carboxyphenylamino)-1-deoxy-D-ribulose 5-phosphate</text>
        <dbReference type="Rhea" id="RHEA:21540"/>
        <dbReference type="ChEBI" id="CHEBI:18277"/>
        <dbReference type="ChEBI" id="CHEBI:58613"/>
        <dbReference type="EC" id="5.3.1.24"/>
    </reaction>
</comment>
<dbReference type="HAMAP" id="MF_00135">
    <property type="entry name" value="PRAI"/>
    <property type="match status" value="1"/>
</dbReference>
<dbReference type="CDD" id="cd00405">
    <property type="entry name" value="PRAI"/>
    <property type="match status" value="1"/>
</dbReference>
<proteinExistence type="inferred from homology"/>
<comment type="caution">
    <text evidence="11">The sequence shown here is derived from an EMBL/GenBank/DDBJ whole genome shotgun (WGS) entry which is preliminary data.</text>
</comment>
<dbReference type="PANTHER" id="PTHR42894:SF1">
    <property type="entry name" value="N-(5'-PHOSPHORIBOSYL)ANTHRANILATE ISOMERASE"/>
    <property type="match status" value="1"/>
</dbReference>
<dbReference type="InterPro" id="IPR044643">
    <property type="entry name" value="TrpF_fam"/>
</dbReference>
<keyword evidence="5 9" id="KW-0028">Amino-acid biosynthesis</keyword>
<dbReference type="InterPro" id="IPR001240">
    <property type="entry name" value="PRAI_dom"/>
</dbReference>
<comment type="similarity">
    <text evidence="9">Belongs to the TrpF family.</text>
</comment>
<dbReference type="PANTHER" id="PTHR42894">
    <property type="entry name" value="N-(5'-PHOSPHORIBOSYL)ANTHRANILATE ISOMERASE"/>
    <property type="match status" value="1"/>
</dbReference>
<evidence type="ECO:0000256" key="3">
    <source>
        <dbReference type="ARBA" id="ARBA00012572"/>
    </source>
</evidence>
<organism evidence="11 12">
    <name type="scientific">Phenylobacterium conjunctum</name>
    <dbReference type="NCBI Taxonomy" id="1298959"/>
    <lineage>
        <taxon>Bacteria</taxon>
        <taxon>Pseudomonadati</taxon>
        <taxon>Pseudomonadota</taxon>
        <taxon>Alphaproteobacteria</taxon>
        <taxon>Caulobacterales</taxon>
        <taxon>Caulobacteraceae</taxon>
        <taxon>Phenylobacterium</taxon>
    </lineage>
</organism>
<evidence type="ECO:0000256" key="4">
    <source>
        <dbReference type="ARBA" id="ARBA00022272"/>
    </source>
</evidence>
<sequence length="214" mass="22666">MNVTAKICGLSTPEAVSAALDGGASHIGFIFFAKSPRNIDPEAAARLAAPARTKNVKVCAVTVDPDDEFLDRLVAALSPDIVQLHGKETPARTHAISQRTGRGVVKVIPVSDASDIAQASAYEPIVEHLMFETKPPKDAEMPGGLGHSFDWNLMGGHRFARPWFLAGGLDPWNVAEAVRQSGAPIVDVSSGVERGPGLKDPALITAFLEAVRRA</sequence>
<evidence type="ECO:0000313" key="11">
    <source>
        <dbReference type="EMBL" id="MFD1191929.1"/>
    </source>
</evidence>
<evidence type="ECO:0000259" key="10">
    <source>
        <dbReference type="Pfam" id="PF00697"/>
    </source>
</evidence>
<keyword evidence="7 9" id="KW-0057">Aromatic amino acid biosynthesis</keyword>
<dbReference type="RefSeq" id="WP_377354176.1">
    <property type="nucleotide sequence ID" value="NZ_JBHTLQ010000038.1"/>
</dbReference>
<reference evidence="12" key="1">
    <citation type="journal article" date="2019" name="Int. J. Syst. Evol. Microbiol.">
        <title>The Global Catalogue of Microorganisms (GCM) 10K type strain sequencing project: providing services to taxonomists for standard genome sequencing and annotation.</title>
        <authorList>
            <consortium name="The Broad Institute Genomics Platform"/>
            <consortium name="The Broad Institute Genome Sequencing Center for Infectious Disease"/>
            <person name="Wu L."/>
            <person name="Ma J."/>
        </authorList>
    </citation>
    <scope>NUCLEOTIDE SEQUENCE [LARGE SCALE GENOMIC DNA]</scope>
    <source>
        <strain evidence="12">CCUG 55074</strain>
    </source>
</reference>
<evidence type="ECO:0000256" key="7">
    <source>
        <dbReference type="ARBA" id="ARBA00023141"/>
    </source>
</evidence>
<gene>
    <name evidence="9" type="primary">trpF</name>
    <name evidence="11" type="ORF">ACFQ27_15165</name>
</gene>
<keyword evidence="12" id="KW-1185">Reference proteome</keyword>